<dbReference type="Pfam" id="PF03167">
    <property type="entry name" value="UDG"/>
    <property type="match status" value="1"/>
</dbReference>
<feature type="domain" description="Uracil-DNA glycosylase-like" evidence="1">
    <location>
        <begin position="28"/>
        <end position="199"/>
    </location>
</feature>
<dbReference type="PANTHER" id="PTHR42160">
    <property type="entry name" value="URACIL-DNA GLYCOSYLASE SUPERFAMILY PROTEIN"/>
    <property type="match status" value="1"/>
</dbReference>
<accession>A0ABU2ZQC2</accession>
<reference evidence="2 3" key="1">
    <citation type="submission" date="2023-09" db="EMBL/GenBank/DDBJ databases">
        <authorList>
            <person name="Rey-Velasco X."/>
        </authorList>
    </citation>
    <scope>NUCLEOTIDE SEQUENCE [LARGE SCALE GENOMIC DNA]</scope>
    <source>
        <strain evidence="2 3">P117</strain>
    </source>
</reference>
<proteinExistence type="predicted"/>
<dbReference type="EMBL" id="JAVRHX010000002">
    <property type="protein sequence ID" value="MDT0594823.1"/>
    <property type="molecule type" value="Genomic_DNA"/>
</dbReference>
<dbReference type="CDD" id="cd10033">
    <property type="entry name" value="UDG_like"/>
    <property type="match status" value="1"/>
</dbReference>
<sequence>MANLQILTQQVRQCDLCSAKIPLPPRPIFSVNANAKILIAGQAPGIVTHEKYAPFMDKSGARLRDWMGISEAQFYKQQHIAILPMAFCYPGKAKDGDFPPPKICAATWRKKLLAHMPNIELCLLIGKYAIEWHVNEHAYLRKQNTLTETVKDWQIFNRKENGCDGEHIEYIPLPHPSPRNNIWLKKNPWFEQDILPSLRKKVRYALQKC</sequence>
<dbReference type="InterPro" id="IPR036895">
    <property type="entry name" value="Uracil-DNA_glycosylase-like_sf"/>
</dbReference>
<gene>
    <name evidence="2" type="ORF">RM552_08230</name>
</gene>
<evidence type="ECO:0000259" key="1">
    <source>
        <dbReference type="SMART" id="SM00986"/>
    </source>
</evidence>
<dbReference type="InterPro" id="IPR005122">
    <property type="entry name" value="Uracil-DNA_glycosylase-like"/>
</dbReference>
<evidence type="ECO:0000313" key="2">
    <source>
        <dbReference type="EMBL" id="MDT0594823.1"/>
    </source>
</evidence>
<dbReference type="SMART" id="SM00986">
    <property type="entry name" value="UDG"/>
    <property type="match status" value="1"/>
</dbReference>
<dbReference type="PANTHER" id="PTHR42160:SF1">
    <property type="entry name" value="URACIL-DNA GLYCOSYLASE SUPERFAMILY PROTEIN"/>
    <property type="match status" value="1"/>
</dbReference>
<evidence type="ECO:0000313" key="3">
    <source>
        <dbReference type="Proteomes" id="UP001253545"/>
    </source>
</evidence>
<dbReference type="InterPro" id="IPR047124">
    <property type="entry name" value="HI_0220.2"/>
</dbReference>
<dbReference type="Gene3D" id="3.40.470.10">
    <property type="entry name" value="Uracil-DNA glycosylase-like domain"/>
    <property type="match status" value="1"/>
</dbReference>
<organism evidence="2 3">
    <name type="scientific">Glaciecola petra</name>
    <dbReference type="NCBI Taxonomy" id="3075602"/>
    <lineage>
        <taxon>Bacteria</taxon>
        <taxon>Pseudomonadati</taxon>
        <taxon>Pseudomonadota</taxon>
        <taxon>Gammaproteobacteria</taxon>
        <taxon>Alteromonadales</taxon>
        <taxon>Alteromonadaceae</taxon>
        <taxon>Glaciecola</taxon>
    </lineage>
</organism>
<dbReference type="SUPFAM" id="SSF52141">
    <property type="entry name" value="Uracil-DNA glycosylase-like"/>
    <property type="match status" value="1"/>
</dbReference>
<protein>
    <submittedName>
        <fullName evidence="2">Uracil-DNA glycosylase family protein</fullName>
    </submittedName>
</protein>
<comment type="caution">
    <text evidence="2">The sequence shown here is derived from an EMBL/GenBank/DDBJ whole genome shotgun (WGS) entry which is preliminary data.</text>
</comment>
<keyword evidence="3" id="KW-1185">Reference proteome</keyword>
<name>A0ABU2ZQC2_9ALTE</name>
<dbReference type="Proteomes" id="UP001253545">
    <property type="component" value="Unassembled WGS sequence"/>
</dbReference>
<dbReference type="RefSeq" id="WP_311368347.1">
    <property type="nucleotide sequence ID" value="NZ_JAVRHX010000002.1"/>
</dbReference>
<dbReference type="SMART" id="SM00987">
    <property type="entry name" value="UreE_C"/>
    <property type="match status" value="1"/>
</dbReference>